<dbReference type="CDD" id="cd14131">
    <property type="entry name" value="PKc_Mps1"/>
    <property type="match status" value="1"/>
</dbReference>
<dbReference type="PROSITE" id="PS00107">
    <property type="entry name" value="PROTEIN_KINASE_ATP"/>
    <property type="match status" value="1"/>
</dbReference>
<feature type="compositionally biased region" description="Low complexity" evidence="8">
    <location>
        <begin position="1004"/>
        <end position="1025"/>
    </location>
</feature>
<dbReference type="PROSITE" id="PS51025">
    <property type="entry name" value="PWI"/>
    <property type="match status" value="1"/>
</dbReference>
<feature type="compositionally biased region" description="Basic and acidic residues" evidence="8">
    <location>
        <begin position="518"/>
        <end position="554"/>
    </location>
</feature>
<feature type="compositionally biased region" description="Low complexity" evidence="8">
    <location>
        <begin position="641"/>
        <end position="673"/>
    </location>
</feature>
<evidence type="ECO:0000256" key="4">
    <source>
        <dbReference type="ARBA" id="ARBA00022741"/>
    </source>
</evidence>
<dbReference type="EMBL" id="PDND01000326">
    <property type="protein sequence ID" value="PGH28752.1"/>
    <property type="molecule type" value="Genomic_DNA"/>
</dbReference>
<feature type="compositionally biased region" description="Basic and acidic residues" evidence="8">
    <location>
        <begin position="188"/>
        <end position="203"/>
    </location>
</feature>
<dbReference type="Proteomes" id="UP000226031">
    <property type="component" value="Unassembled WGS sequence"/>
</dbReference>
<dbReference type="GO" id="GO:0006397">
    <property type="term" value="P:mRNA processing"/>
    <property type="evidence" value="ECO:0007669"/>
    <property type="project" value="UniProtKB-KW"/>
</dbReference>
<feature type="region of interest" description="Disordered" evidence="8">
    <location>
        <begin position="127"/>
        <end position="601"/>
    </location>
</feature>
<name>A0A2B7Z6U4_9EURO</name>
<organism evidence="11 12">
    <name type="scientific">[Emmonsia] crescens</name>
    <dbReference type="NCBI Taxonomy" id="73230"/>
    <lineage>
        <taxon>Eukaryota</taxon>
        <taxon>Fungi</taxon>
        <taxon>Dikarya</taxon>
        <taxon>Ascomycota</taxon>
        <taxon>Pezizomycotina</taxon>
        <taxon>Eurotiomycetes</taxon>
        <taxon>Eurotiomycetidae</taxon>
        <taxon>Onygenales</taxon>
        <taxon>Ajellomycetaceae</taxon>
        <taxon>Emergomyces</taxon>
    </lineage>
</organism>
<feature type="compositionally biased region" description="Basic and acidic residues" evidence="8">
    <location>
        <begin position="1026"/>
        <end position="1035"/>
    </location>
</feature>
<dbReference type="InterPro" id="IPR011009">
    <property type="entry name" value="Kinase-like_dom_sf"/>
</dbReference>
<feature type="compositionally biased region" description="Basic residues" evidence="8">
    <location>
        <begin position="393"/>
        <end position="405"/>
    </location>
</feature>
<feature type="compositionally biased region" description="Basic residues" evidence="8">
    <location>
        <begin position="413"/>
        <end position="430"/>
    </location>
</feature>
<feature type="compositionally biased region" description="Low complexity" evidence="8">
    <location>
        <begin position="330"/>
        <end position="340"/>
    </location>
</feature>
<dbReference type="PANTHER" id="PTHR22974">
    <property type="entry name" value="MIXED LINEAGE PROTEIN KINASE"/>
    <property type="match status" value="1"/>
</dbReference>
<feature type="compositionally biased region" description="Basic and acidic residues" evidence="8">
    <location>
        <begin position="795"/>
        <end position="810"/>
    </location>
</feature>
<feature type="compositionally biased region" description="Low complexity" evidence="8">
    <location>
        <begin position="820"/>
        <end position="850"/>
    </location>
</feature>
<keyword evidence="1" id="KW-0723">Serine/threonine-protein kinase</keyword>
<feature type="compositionally biased region" description="Basic residues" evidence="8">
    <location>
        <begin position="249"/>
        <end position="260"/>
    </location>
</feature>
<dbReference type="STRING" id="73230.A0A2B7Z6U4"/>
<evidence type="ECO:0000259" key="10">
    <source>
        <dbReference type="PROSITE" id="PS51025"/>
    </source>
</evidence>
<dbReference type="GO" id="GO:0005524">
    <property type="term" value="F:ATP binding"/>
    <property type="evidence" value="ECO:0007669"/>
    <property type="project" value="UniProtKB-UniRule"/>
</dbReference>
<dbReference type="InterPro" id="IPR036483">
    <property type="entry name" value="PWI_dom_sf"/>
</dbReference>
<dbReference type="Gene3D" id="1.20.1390.10">
    <property type="entry name" value="PWI domain"/>
    <property type="match status" value="1"/>
</dbReference>
<dbReference type="SMART" id="SM00220">
    <property type="entry name" value="S_TKc"/>
    <property type="match status" value="1"/>
</dbReference>
<dbReference type="Pfam" id="PF00069">
    <property type="entry name" value="Pkinase"/>
    <property type="match status" value="1"/>
</dbReference>
<dbReference type="InterPro" id="IPR017441">
    <property type="entry name" value="Protein_kinase_ATP_BS"/>
</dbReference>
<evidence type="ECO:0000256" key="2">
    <source>
        <dbReference type="ARBA" id="ARBA00022664"/>
    </source>
</evidence>
<dbReference type="GO" id="GO:0000776">
    <property type="term" value="C:kinetochore"/>
    <property type="evidence" value="ECO:0007669"/>
    <property type="project" value="TreeGrafter"/>
</dbReference>
<evidence type="ECO:0000259" key="9">
    <source>
        <dbReference type="PROSITE" id="PS50011"/>
    </source>
</evidence>
<keyword evidence="6 7" id="KW-0067">ATP-binding</keyword>
<dbReference type="GO" id="GO:0004674">
    <property type="term" value="F:protein serine/threonine kinase activity"/>
    <property type="evidence" value="ECO:0007669"/>
    <property type="project" value="UniProtKB-KW"/>
</dbReference>
<reference evidence="11 12" key="1">
    <citation type="submission" date="2017-10" db="EMBL/GenBank/DDBJ databases">
        <title>Comparative genomics in systemic dimorphic fungi from Ajellomycetaceae.</title>
        <authorList>
            <person name="Munoz J.F."/>
            <person name="Mcewen J.G."/>
            <person name="Clay O.K."/>
            <person name="Cuomo C.A."/>
        </authorList>
    </citation>
    <scope>NUCLEOTIDE SEQUENCE [LARGE SCALE GENOMIC DNA]</scope>
    <source>
        <strain evidence="11 12">UAMH4076</strain>
    </source>
</reference>
<evidence type="ECO:0000313" key="12">
    <source>
        <dbReference type="Proteomes" id="UP000226031"/>
    </source>
</evidence>
<feature type="compositionally biased region" description="Basic and acidic residues" evidence="8">
    <location>
        <begin position="431"/>
        <end position="457"/>
    </location>
</feature>
<sequence>MATTAEAKLIRQTKFPPEFTKKVDMKKVNIEVMKKWIAGKISGILGNDDDVVIELCFNLLEGSRFPDIKLLQIQLTGFLDKDTPKFCKELWNLCLSAQSNPQGVPKELLEAKKLELRQEKVLESERLAEEARRRKEEERTRERELEALRQRERAERGRGGRGGGGGGGGGRDRWADRDARSPPPPRRRSLDRYRDGPARRKADTWAPSGGRSSRWADDRGRRTSRPISRSLSRSTSPSSQSPPPPGNGRGRHGPPRRHRSLSSSRSPDRRDRKRRRRRSPDRDDIRAKSSSVSRSDRSRSPRRRRRRSPTPSSRSLSRSPSPRTRRPRRASPSISRSPSSTRHRPRSPSPSRPNGDKRGAMEGRGRISPSHGAKDDKSDSRADIAKDHPKPRDHGRRLSRSRSHSRTRERPSYRRRRSPSRSRSHSRSRSPFRDRDRHRDHDRSRSASRGARRDKSDRKRHHSIERYAPAPRRRHKSASASLPPAPDQETRQTIADSQAEEEKERKRSPPPPAPRSSKSSEPEPELECKESQEKAEGEDKEKEGEKAASPKEKPAQPSKSRLTGTELRERLAREKVKALRRESAEGKVTSQPEHENTRQRQLLPINLLAGIDASSYASGAIDMAATATASTTPLPIPLTYSNSFQRPGSSSSSRQLPRTTTSRSLSTRVSSNTGASGFHSALFPMSRPRSFSIGDSSDDDFPEPIKFSASVKALLGEEDGSNIDTSPRRGSSANQVQKEGMNINGELRSLQPRKIQEKLVRIASPRERATGSPSPRIVRINSPRRSPSSLGRESPWLERKDDKILDGSDQHHHRGGDFITPAAPRTRVVRVTASRSTSRSPSTVSPSGTRSSERSSKEGGSRLADRSFSGDERRRDENVYRSGSSISVLRPRPGEDTGMQSSLRVKRVGKLTGSFLNGPARRGVIRRQSEDVEEEPANEWPNSNGSPHAGKEEPQQRESEPLLDRDQSLEKPQQYPRPSESRTGSPAPIQVLKRLPEPEKPADSALLRSSSPNAPSSKSKSPLSAEQKDSSRSTKEAPAFYQVPPFFSRPTSGGQENDPPPTFRRPKPQGFSLLDKAEKFSVIYDDDKEVAKPAPPTISPRKPLAPRDNNTPHRPAPPPPKMSVLETATAPAGATSSQARRKRVQVTINRKPFTRLDCIGRGGSSRVYRVMAENCKIFALKRVNLEDVDPIALAGYKGEIDLLKRLENVDRVVRLFDYEINEEKHALSVLMEFGESDLQRILTLRLNTEDAVFDSAFTRYYWKEMLECVQAVHAFDVVHSDLKPANFVLVKGNLKLIDFGIANKIQDDTVNVHREQQIGTPNYMAPEALIDINAASGLPSTVGKMMKVGKPSDVWSLGCILYKMVYGEPPFAHITKPFERIMAIPNPNVIIEFPAFGIGSASVPPGLIRTLKRCLQRDPRLRPTVQELLTQRDPFLYPEANLEGAVPMTQEMLGRILTNVVNHCRARGPPKDEDLAAWPAGFFAKIRSALEEDAL</sequence>
<feature type="binding site" evidence="7">
    <location>
        <position position="1181"/>
    </location>
    <ligand>
        <name>ATP</name>
        <dbReference type="ChEBI" id="CHEBI:30616"/>
    </ligand>
</feature>
<feature type="compositionally biased region" description="Basic and acidic residues" evidence="8">
    <location>
        <begin position="127"/>
        <end position="158"/>
    </location>
</feature>
<evidence type="ECO:0000256" key="8">
    <source>
        <dbReference type="SAM" id="MobiDB-lite"/>
    </source>
</evidence>
<dbReference type="GO" id="GO:0004712">
    <property type="term" value="F:protein serine/threonine/tyrosine kinase activity"/>
    <property type="evidence" value="ECO:0007669"/>
    <property type="project" value="TreeGrafter"/>
</dbReference>
<keyword evidence="2" id="KW-0507">mRNA processing</keyword>
<feature type="compositionally biased region" description="Basic and acidic residues" evidence="8">
    <location>
        <begin position="372"/>
        <end position="392"/>
    </location>
</feature>
<feature type="region of interest" description="Disordered" evidence="8">
    <location>
        <begin position="630"/>
        <end position="704"/>
    </location>
</feature>
<dbReference type="VEuPathDB" id="FungiDB:EMCG_07274"/>
<dbReference type="GO" id="GO:0034501">
    <property type="term" value="P:protein localization to kinetochore"/>
    <property type="evidence" value="ECO:0007669"/>
    <property type="project" value="TreeGrafter"/>
</dbReference>
<protein>
    <submittedName>
        <fullName evidence="11">TTK protein kinase</fullName>
    </submittedName>
</protein>
<dbReference type="GO" id="GO:0098813">
    <property type="term" value="P:nuclear chromosome segregation"/>
    <property type="evidence" value="ECO:0007669"/>
    <property type="project" value="UniProtKB-ARBA"/>
</dbReference>
<feature type="region of interest" description="Disordered" evidence="8">
    <location>
        <begin position="762"/>
        <end position="1142"/>
    </location>
</feature>
<feature type="compositionally biased region" description="Basic and acidic residues" evidence="8">
    <location>
        <begin position="851"/>
        <end position="879"/>
    </location>
</feature>
<evidence type="ECO:0000313" key="11">
    <source>
        <dbReference type="EMBL" id="PGH28752.1"/>
    </source>
</evidence>
<feature type="compositionally biased region" description="Basic and acidic residues" evidence="8">
    <location>
        <begin position="949"/>
        <end position="969"/>
    </location>
</feature>
<gene>
    <name evidence="11" type="ORF">GX50_08509</name>
</gene>
<keyword evidence="12" id="KW-1185">Reference proteome</keyword>
<feature type="compositionally biased region" description="Low complexity" evidence="8">
    <location>
        <begin position="309"/>
        <end position="322"/>
    </location>
</feature>
<dbReference type="GO" id="GO:0033316">
    <property type="term" value="P:meiotic spindle assembly checkpoint signaling"/>
    <property type="evidence" value="ECO:0007669"/>
    <property type="project" value="TreeGrafter"/>
</dbReference>
<evidence type="ECO:0000256" key="6">
    <source>
        <dbReference type="ARBA" id="ARBA00022840"/>
    </source>
</evidence>
<dbReference type="SUPFAM" id="SSF101233">
    <property type="entry name" value="PWI domain"/>
    <property type="match status" value="1"/>
</dbReference>
<evidence type="ECO:0000256" key="7">
    <source>
        <dbReference type="PROSITE-ProRule" id="PRU10141"/>
    </source>
</evidence>
<feature type="compositionally biased region" description="Gly residues" evidence="8">
    <location>
        <begin position="160"/>
        <end position="169"/>
    </location>
</feature>
<dbReference type="PANTHER" id="PTHR22974:SF21">
    <property type="entry name" value="DUAL SPECIFICITY PROTEIN KINASE TTK"/>
    <property type="match status" value="1"/>
</dbReference>
<dbReference type="GO" id="GO:0005634">
    <property type="term" value="C:nucleus"/>
    <property type="evidence" value="ECO:0007669"/>
    <property type="project" value="TreeGrafter"/>
</dbReference>
<dbReference type="VEuPathDB" id="FungiDB:EMCG_07275"/>
<feature type="domain" description="Protein kinase" evidence="9">
    <location>
        <begin position="1153"/>
        <end position="1436"/>
    </location>
</feature>
<keyword evidence="3" id="KW-0808">Transferase</keyword>
<keyword evidence="5 11" id="KW-0418">Kinase</keyword>
<dbReference type="GO" id="GO:0007094">
    <property type="term" value="P:mitotic spindle assembly checkpoint signaling"/>
    <property type="evidence" value="ECO:0007669"/>
    <property type="project" value="TreeGrafter"/>
</dbReference>
<dbReference type="FunFam" id="3.30.200.20:FF:000131">
    <property type="entry name" value="Dual specificity protein kinase TTK"/>
    <property type="match status" value="1"/>
</dbReference>
<feature type="compositionally biased region" description="Basic and acidic residues" evidence="8">
    <location>
        <begin position="566"/>
        <end position="585"/>
    </location>
</feature>
<dbReference type="Pfam" id="PF01480">
    <property type="entry name" value="PWI"/>
    <property type="match status" value="1"/>
</dbReference>
<dbReference type="InterPro" id="IPR008271">
    <property type="entry name" value="Ser/Thr_kinase_AS"/>
</dbReference>
<feature type="domain" description="PWI" evidence="10">
    <location>
        <begin position="12"/>
        <end position="111"/>
    </location>
</feature>
<evidence type="ECO:0000256" key="5">
    <source>
        <dbReference type="ARBA" id="ARBA00022777"/>
    </source>
</evidence>
<dbReference type="InterPro" id="IPR000719">
    <property type="entry name" value="Prot_kinase_dom"/>
</dbReference>
<dbReference type="InterPro" id="IPR002483">
    <property type="entry name" value="PWI_dom"/>
</dbReference>
<feature type="compositionally biased region" description="Basic and acidic residues" evidence="8">
    <location>
        <begin position="170"/>
        <end position="180"/>
    </location>
</feature>
<evidence type="ECO:0000256" key="3">
    <source>
        <dbReference type="ARBA" id="ARBA00022679"/>
    </source>
</evidence>
<dbReference type="PROSITE" id="PS00108">
    <property type="entry name" value="PROTEIN_KINASE_ST"/>
    <property type="match status" value="1"/>
</dbReference>
<feature type="compositionally biased region" description="Basic and acidic residues" evidence="8">
    <location>
        <begin position="354"/>
        <end position="365"/>
    </location>
</feature>
<dbReference type="SMART" id="SM00311">
    <property type="entry name" value="PWI"/>
    <property type="match status" value="1"/>
</dbReference>
<dbReference type="Gene3D" id="1.10.510.10">
    <property type="entry name" value="Transferase(Phosphotransferase) domain 1"/>
    <property type="match status" value="1"/>
</dbReference>
<evidence type="ECO:0000256" key="1">
    <source>
        <dbReference type="ARBA" id="ARBA00022527"/>
    </source>
</evidence>
<feature type="compositionally biased region" description="Low complexity" evidence="8">
    <location>
        <begin position="225"/>
        <end position="239"/>
    </location>
</feature>
<dbReference type="SUPFAM" id="SSF56112">
    <property type="entry name" value="Protein kinase-like (PK-like)"/>
    <property type="match status" value="1"/>
</dbReference>
<accession>A0A2B7Z6U4</accession>
<dbReference type="Gene3D" id="3.30.200.20">
    <property type="entry name" value="Phosphorylase Kinase, domain 1"/>
    <property type="match status" value="1"/>
</dbReference>
<keyword evidence="4 7" id="KW-0547">Nucleotide-binding</keyword>
<comment type="caution">
    <text evidence="11">The sequence shown here is derived from an EMBL/GenBank/DDBJ whole genome shotgun (WGS) entry which is preliminary data.</text>
</comment>
<dbReference type="FunFam" id="1.10.510.10:FF:000377">
    <property type="entry name" value="Checkpoint protein kinase"/>
    <property type="match status" value="1"/>
</dbReference>
<dbReference type="InterPro" id="IPR027084">
    <property type="entry name" value="Mps1_cat"/>
</dbReference>
<dbReference type="PROSITE" id="PS50011">
    <property type="entry name" value="PROTEIN_KINASE_DOM"/>
    <property type="match status" value="1"/>
</dbReference>
<proteinExistence type="predicted"/>